<comment type="caution">
    <text evidence="1">The sequence shown here is derived from an EMBL/GenBank/DDBJ whole genome shotgun (WGS) entry which is preliminary data.</text>
</comment>
<dbReference type="EMBL" id="CM047740">
    <property type="protein sequence ID" value="KAJ0040873.1"/>
    <property type="molecule type" value="Genomic_DNA"/>
</dbReference>
<organism evidence="1 2">
    <name type="scientific">Pistacia integerrima</name>
    <dbReference type="NCBI Taxonomy" id="434235"/>
    <lineage>
        <taxon>Eukaryota</taxon>
        <taxon>Viridiplantae</taxon>
        <taxon>Streptophyta</taxon>
        <taxon>Embryophyta</taxon>
        <taxon>Tracheophyta</taxon>
        <taxon>Spermatophyta</taxon>
        <taxon>Magnoliopsida</taxon>
        <taxon>eudicotyledons</taxon>
        <taxon>Gunneridae</taxon>
        <taxon>Pentapetalae</taxon>
        <taxon>rosids</taxon>
        <taxon>malvids</taxon>
        <taxon>Sapindales</taxon>
        <taxon>Anacardiaceae</taxon>
        <taxon>Pistacia</taxon>
    </lineage>
</organism>
<keyword evidence="2" id="KW-1185">Reference proteome</keyword>
<protein>
    <submittedName>
        <fullName evidence="1">Uncharacterized protein</fullName>
    </submittedName>
</protein>
<dbReference type="Proteomes" id="UP001163603">
    <property type="component" value="Chromosome 5"/>
</dbReference>
<accession>A0ACC0YRU2</accession>
<reference evidence="2" key="1">
    <citation type="journal article" date="2023" name="G3 (Bethesda)">
        <title>Genome assembly and association tests identify interacting loci associated with vigor, precocity, and sex in interspecific pistachio rootstocks.</title>
        <authorList>
            <person name="Palmer W."/>
            <person name="Jacygrad E."/>
            <person name="Sagayaradj S."/>
            <person name="Cavanaugh K."/>
            <person name="Han R."/>
            <person name="Bertier L."/>
            <person name="Beede B."/>
            <person name="Kafkas S."/>
            <person name="Golino D."/>
            <person name="Preece J."/>
            <person name="Michelmore R."/>
        </authorList>
    </citation>
    <scope>NUCLEOTIDE SEQUENCE [LARGE SCALE GENOMIC DNA]</scope>
</reference>
<evidence type="ECO:0000313" key="1">
    <source>
        <dbReference type="EMBL" id="KAJ0040873.1"/>
    </source>
</evidence>
<name>A0ACC0YRU2_9ROSI</name>
<evidence type="ECO:0000313" key="2">
    <source>
        <dbReference type="Proteomes" id="UP001163603"/>
    </source>
</evidence>
<proteinExistence type="predicted"/>
<sequence>MSSFSSSIRTVLELLRNLRRHSSKRACEIDRFNKARLFIFALKSEIKSFGQKQRHSATHLRQNTPQDLRHHQCPAFIQLLPTSFSNYRPPSSSLLHFYFVILLMLCRKWCCCHSQIDDEKLARQKAIDEWLPITSSRNAKWWYSAFHNITVLSLLLAACPQKEKMIETCF</sequence>
<gene>
    <name evidence="1" type="ORF">Pint_26705</name>
</gene>